<dbReference type="InterPro" id="IPR043131">
    <property type="entry name" value="BCAT-like_N"/>
</dbReference>
<dbReference type="GeneID" id="6481350"/>
<dbReference type="AlphaFoldDB" id="B1X4F9"/>
<evidence type="ECO:0000256" key="1">
    <source>
        <dbReference type="ARBA" id="ARBA00009320"/>
    </source>
</evidence>
<protein>
    <submittedName>
        <fullName evidence="2">Aminotransferase class IV</fullName>
    </submittedName>
</protein>
<dbReference type="InterPro" id="IPR036038">
    <property type="entry name" value="Aminotransferase-like"/>
</dbReference>
<dbReference type="GO" id="GO:0008483">
    <property type="term" value="F:transaminase activity"/>
    <property type="evidence" value="ECO:0007669"/>
    <property type="project" value="UniProtKB-KW"/>
</dbReference>
<dbReference type="InterPro" id="IPR001544">
    <property type="entry name" value="Aminotrans_IV"/>
</dbReference>
<dbReference type="InterPro" id="IPR050571">
    <property type="entry name" value="Class-IV_PLP-Dep_Aminotrnsfr"/>
</dbReference>
<name>B1X4F9_PAUCH</name>
<comment type="similarity">
    <text evidence="1">Belongs to the class-IV pyridoxal-phosphate-dependent aminotransferase family.</text>
</comment>
<keyword evidence="2" id="KW-0808">Transferase</keyword>
<dbReference type="GO" id="GO:0046394">
    <property type="term" value="P:carboxylic acid biosynthetic process"/>
    <property type="evidence" value="ECO:0007669"/>
    <property type="project" value="UniProtKB-ARBA"/>
</dbReference>
<dbReference type="PANTHER" id="PTHR42743">
    <property type="entry name" value="AMINO-ACID AMINOTRANSFERASE"/>
    <property type="match status" value="1"/>
</dbReference>
<accession>B1X4F9</accession>
<dbReference type="PANTHER" id="PTHR42743:SF11">
    <property type="entry name" value="AMINODEOXYCHORISMATE LYASE"/>
    <property type="match status" value="1"/>
</dbReference>
<proteinExistence type="inferred from homology"/>
<geneLocation type="organellar chromatophore" evidence="2"/>
<keyword evidence="2" id="KW-0934">Plastid</keyword>
<dbReference type="InterPro" id="IPR043132">
    <property type="entry name" value="BCAT-like_C"/>
</dbReference>
<reference evidence="2" key="2">
    <citation type="journal article" date="2008" name="Curr. Biol.">
        <title>Chromatophore genome sequence of Paulinella sheds light on acquisition of photosynthesis by eukaryotes.</title>
        <authorList>
            <person name="Nowack E.C.M."/>
            <person name="Melkonian M."/>
            <person name="Gloeckner G."/>
        </authorList>
    </citation>
    <scope>NUCLEOTIDE SEQUENCE [LARGE SCALE GENOMIC DNA]</scope>
</reference>
<dbReference type="Gene3D" id="3.30.470.10">
    <property type="match status" value="1"/>
</dbReference>
<keyword evidence="2" id="KW-0032">Aminotransferase</keyword>
<dbReference type="Gene3D" id="3.20.10.10">
    <property type="entry name" value="D-amino Acid Aminotransferase, subunit A, domain 2"/>
    <property type="match status" value="1"/>
</dbReference>
<evidence type="ECO:0000313" key="2">
    <source>
        <dbReference type="EMBL" id="ACB42828.1"/>
    </source>
</evidence>
<dbReference type="RefSeq" id="YP_002049038.1">
    <property type="nucleotide sequence ID" value="NC_011087.1"/>
</dbReference>
<dbReference type="SUPFAM" id="SSF56752">
    <property type="entry name" value="D-aminoacid aminotransferase-like PLP-dependent enzymes"/>
    <property type="match status" value="1"/>
</dbReference>
<sequence>MEAEIKAIAWINGHWRTLKNTHLPLENRSLLLADGIFETLLILNGICQLLEEHVARWHYSAISLGLEPPPSQYELIDVLAEVIKQSGIKTGALRLNWVRAQGGERGINFSKKEQLSVKNRCWIIITPITPCFQPVSAILSIYEQRNQASRVIHHKTPAYNQSIQARYEAQQIGVDEALLTSTGGELACSSCATLLIFNKENWLTPPMSAGCLSGVMRRNSIKLGLAKVQTVMPVQLFGNFDDMEGPAVLLNSLGCRPISRLNGATVVGAFPMEIAISKAREFFMLVLRNYSPL</sequence>
<dbReference type="Pfam" id="PF01063">
    <property type="entry name" value="Aminotran_4"/>
    <property type="match status" value="1"/>
</dbReference>
<gene>
    <name evidence="2" type="ordered locus">PCC_0388</name>
</gene>
<organism evidence="2">
    <name type="scientific">Paulinella chromatophora</name>
    <dbReference type="NCBI Taxonomy" id="39717"/>
    <lineage>
        <taxon>Eukaryota</taxon>
        <taxon>Sar</taxon>
        <taxon>Rhizaria</taxon>
        <taxon>Cercozoa</taxon>
        <taxon>Imbricatea</taxon>
        <taxon>Silicofilosea</taxon>
        <taxon>Euglyphida</taxon>
        <taxon>Paulinellidae</taxon>
        <taxon>Paulinella</taxon>
    </lineage>
</organism>
<dbReference type="EMBL" id="CP000815">
    <property type="protein sequence ID" value="ACB42828.1"/>
    <property type="molecule type" value="Genomic_DNA"/>
</dbReference>
<reference evidence="2" key="1">
    <citation type="submission" date="2007-08" db="EMBL/GenBank/DDBJ databases">
        <authorList>
            <person name="Gloeckner G."/>
            <person name="Nowack E."/>
            <person name="Melkonian M."/>
        </authorList>
    </citation>
    <scope>NUCLEOTIDE SEQUENCE</scope>
</reference>